<organism evidence="1 2">
    <name type="scientific">Borreliella spielmanii A14S</name>
    <dbReference type="NCBI Taxonomy" id="498742"/>
    <lineage>
        <taxon>Bacteria</taxon>
        <taxon>Pseudomonadati</taxon>
        <taxon>Spirochaetota</taxon>
        <taxon>Spirochaetia</taxon>
        <taxon>Spirochaetales</taxon>
        <taxon>Borreliaceae</taxon>
        <taxon>Borreliella</taxon>
    </lineage>
</organism>
<accession>B9X8I5</accession>
<evidence type="ECO:0000313" key="2">
    <source>
        <dbReference type="Proteomes" id="UP000003481"/>
    </source>
</evidence>
<dbReference type="HOGENOM" id="CLU_3213232_0_0_12"/>
<evidence type="ECO:0000313" key="1">
    <source>
        <dbReference type="EMBL" id="EEF84288.1"/>
    </source>
</evidence>
<dbReference type="EMBL" id="ABKB02000009">
    <property type="protein sequence ID" value="EEF84288.1"/>
    <property type="molecule type" value="Genomic_DNA"/>
</dbReference>
<name>B9X8I5_9SPIR</name>
<gene>
    <name evidence="1" type="ORF">BSPA14S_0923</name>
</gene>
<dbReference type="Proteomes" id="UP000003481">
    <property type="component" value="Unassembled WGS sequence"/>
</dbReference>
<protein>
    <submittedName>
        <fullName evidence="1">Inositol monophosphatase</fullName>
    </submittedName>
</protein>
<dbReference type="AlphaFoldDB" id="B9X8I5"/>
<reference evidence="1 2" key="1">
    <citation type="submission" date="2009-02" db="EMBL/GenBank/DDBJ databases">
        <authorList>
            <person name="Fraser-Liggett C.M."/>
            <person name="Mongodin E.F."/>
            <person name="Casjens B."/>
            <person name="Dunn J."/>
            <person name="Luft B."/>
            <person name="Qiu W."/>
            <person name="Schutzer S."/>
            <person name="Sebastian Y."/>
        </authorList>
    </citation>
    <scope>NUCLEOTIDE SEQUENCE [LARGE SCALE GENOMIC DNA]</scope>
    <source>
        <strain evidence="1 2">A14S</strain>
    </source>
</reference>
<sequence length="44" mass="5138">MRKDFSTGVFVNSESHNIQSLFAVSKSIVRLFNFNFSLHIHIRL</sequence>
<comment type="caution">
    <text evidence="1">The sequence shown here is derived from an EMBL/GenBank/DDBJ whole genome shotgun (WGS) entry which is preliminary data.</text>
</comment>
<proteinExistence type="predicted"/>